<keyword evidence="9 16" id="KW-0249">Electron transport</keyword>
<name>A0A1Y2IM79_TRAC3</name>
<sequence>MVRKCAREAFGIKKAQWRARVRWFNLAVLTITPAIWAYGACTTPVRLSTLYWSAAYYSITMLGYHRLWSHRSYKASKPLQYLLMLMGSSAVQGSAYWWARGHRSHHRYTDTPLDPYNAKRGLFYSHIGWMLVKPDTKPGYADISDLQKDDVVQWQHRWYFIISAVMGYVVPTVVAGLGWNDWWGGLYYAGMMRMTLAHHSTFCINSIAHYLGETSYDDRKTARDHLLSALLTMGEGYHNFHHQFPMDYRNATKWYQYDPTKWFIAACAVFGLASNLRVFPDSEIKKSELTMELKALKKVQDNIRWPAKAEELPVVSWETFQEQAKKRALVLISGFIHDVTDFVDQHPGGRYLLLKKVGKDATAAFCGGAYDHGNAAYNLLAMMRVGVLHGGVEHIKTITPGERLRIIEVRE</sequence>
<comment type="cofactor">
    <cofactor evidence="16">
        <name>Fe(2+)</name>
        <dbReference type="ChEBI" id="CHEBI:29033"/>
    </cofactor>
    <text evidence="16">Expected to bind 2 Fe(2+) ions per subunit.</text>
</comment>
<dbReference type="GO" id="GO:0005506">
    <property type="term" value="F:iron ion binding"/>
    <property type="evidence" value="ECO:0007669"/>
    <property type="project" value="TreeGrafter"/>
</dbReference>
<dbReference type="AlphaFoldDB" id="A0A1Y2IM79"/>
<keyword evidence="5 16" id="KW-0349">Heme</keyword>
<keyword evidence="20" id="KW-1185">Reference proteome</keyword>
<dbReference type="Pfam" id="PF00487">
    <property type="entry name" value="FA_desaturase"/>
    <property type="match status" value="1"/>
</dbReference>
<dbReference type="STRING" id="1353009.A0A1Y2IM79"/>
<evidence type="ECO:0000256" key="15">
    <source>
        <dbReference type="ARBA" id="ARBA00023160"/>
    </source>
</evidence>
<feature type="domain" description="Cytochrome b5 heme-binding" evidence="18">
    <location>
        <begin position="318"/>
        <end position="389"/>
    </location>
</feature>
<keyword evidence="10 17" id="KW-1133">Transmembrane helix</keyword>
<feature type="transmembrane region" description="Helical" evidence="17">
    <location>
        <begin position="21"/>
        <end position="38"/>
    </location>
</feature>
<feature type="transmembrane region" description="Helical" evidence="17">
    <location>
        <begin position="50"/>
        <end position="67"/>
    </location>
</feature>
<comment type="function">
    <text evidence="16">Stearoyl-CoA desaturase that utilizes O(2) and electrons from reduced cytochrome b5 to introduce the first double bond into saturated fatty acyl-CoA substrates.</text>
</comment>
<dbReference type="SUPFAM" id="SSF55856">
    <property type="entry name" value="Cytochrome b5-like heme/steroid binding domain"/>
    <property type="match status" value="1"/>
</dbReference>
<dbReference type="PROSITE" id="PS50255">
    <property type="entry name" value="CYTOCHROME_B5_2"/>
    <property type="match status" value="1"/>
</dbReference>
<dbReference type="Gene3D" id="3.10.120.10">
    <property type="entry name" value="Cytochrome b5-like heme/steroid binding domain"/>
    <property type="match status" value="1"/>
</dbReference>
<reference evidence="19 20" key="1">
    <citation type="journal article" date="2015" name="Biotechnol. Biofuels">
        <title>Enhanced degradation of softwood versus hardwood by the white-rot fungus Pycnoporus coccineus.</title>
        <authorList>
            <person name="Couturier M."/>
            <person name="Navarro D."/>
            <person name="Chevret D."/>
            <person name="Henrissat B."/>
            <person name="Piumi F."/>
            <person name="Ruiz-Duenas F.J."/>
            <person name="Martinez A.T."/>
            <person name="Grigoriev I.V."/>
            <person name="Riley R."/>
            <person name="Lipzen A."/>
            <person name="Berrin J.G."/>
            <person name="Master E.R."/>
            <person name="Rosso M.N."/>
        </authorList>
    </citation>
    <scope>NUCLEOTIDE SEQUENCE [LARGE SCALE GENOMIC DNA]</scope>
    <source>
        <strain evidence="19 20">BRFM310</strain>
    </source>
</reference>
<evidence type="ECO:0000256" key="2">
    <source>
        <dbReference type="ARBA" id="ARBA00009295"/>
    </source>
</evidence>
<evidence type="ECO:0000259" key="18">
    <source>
        <dbReference type="PROSITE" id="PS50255"/>
    </source>
</evidence>
<feature type="transmembrane region" description="Helical" evidence="17">
    <location>
        <begin position="158"/>
        <end position="179"/>
    </location>
</feature>
<keyword evidence="13 16" id="KW-0443">Lipid metabolism</keyword>
<evidence type="ECO:0000256" key="7">
    <source>
        <dbReference type="ARBA" id="ARBA00022723"/>
    </source>
</evidence>
<evidence type="ECO:0000313" key="19">
    <source>
        <dbReference type="EMBL" id="OSD01734.1"/>
    </source>
</evidence>
<feature type="transmembrane region" description="Helical" evidence="17">
    <location>
        <begin position="262"/>
        <end position="279"/>
    </location>
</feature>
<keyword evidence="4 16" id="KW-0444">Lipid biosynthesis</keyword>
<evidence type="ECO:0000256" key="8">
    <source>
        <dbReference type="ARBA" id="ARBA00022832"/>
    </source>
</evidence>
<keyword evidence="6 17" id="KW-0812">Transmembrane</keyword>
<dbReference type="Pfam" id="PF00173">
    <property type="entry name" value="Cyt-b5"/>
    <property type="match status" value="1"/>
</dbReference>
<dbReference type="CDD" id="cd03505">
    <property type="entry name" value="Delta9-FADS-like"/>
    <property type="match status" value="1"/>
</dbReference>
<keyword evidence="11 16" id="KW-0560">Oxidoreductase</keyword>
<dbReference type="InterPro" id="IPR015876">
    <property type="entry name" value="Acyl-CoA_DS"/>
</dbReference>
<dbReference type="GO" id="GO:0004768">
    <property type="term" value="F:stearoyl-CoA 9-desaturase activity"/>
    <property type="evidence" value="ECO:0007669"/>
    <property type="project" value="UniProtKB-UniRule"/>
</dbReference>
<dbReference type="InterPro" id="IPR036400">
    <property type="entry name" value="Cyt_B5-like_heme/steroid_sf"/>
</dbReference>
<evidence type="ECO:0000256" key="3">
    <source>
        <dbReference type="ARBA" id="ARBA00022448"/>
    </source>
</evidence>
<evidence type="ECO:0000256" key="5">
    <source>
        <dbReference type="ARBA" id="ARBA00022617"/>
    </source>
</evidence>
<comment type="similarity">
    <text evidence="2 16">Belongs to the fatty acid desaturase type 1 family.</text>
</comment>
<proteinExistence type="inferred from homology"/>
<dbReference type="PANTHER" id="PTHR11351">
    <property type="entry name" value="ACYL-COA DESATURASE"/>
    <property type="match status" value="1"/>
</dbReference>
<keyword evidence="7 16" id="KW-0479">Metal-binding</keyword>
<protein>
    <recommendedName>
        <fullName evidence="16">Acyl-CoA desaturase</fullName>
        <ecNumber evidence="16">1.14.19.1</ecNumber>
    </recommendedName>
</protein>
<evidence type="ECO:0000256" key="12">
    <source>
        <dbReference type="ARBA" id="ARBA00023004"/>
    </source>
</evidence>
<dbReference type="GO" id="GO:0006636">
    <property type="term" value="P:unsaturated fatty acid biosynthetic process"/>
    <property type="evidence" value="ECO:0007669"/>
    <property type="project" value="UniProtKB-UniRule"/>
</dbReference>
<dbReference type="FunFam" id="3.10.120.10:FF:000004">
    <property type="entry name" value="Acyl-CoA desaturase"/>
    <property type="match status" value="1"/>
</dbReference>
<dbReference type="PROSITE" id="PS00476">
    <property type="entry name" value="FATTY_ACID_DESATUR_1"/>
    <property type="match status" value="1"/>
</dbReference>
<dbReference type="EMBL" id="KZ084109">
    <property type="protein sequence ID" value="OSD01734.1"/>
    <property type="molecule type" value="Genomic_DNA"/>
</dbReference>
<evidence type="ECO:0000256" key="6">
    <source>
        <dbReference type="ARBA" id="ARBA00022692"/>
    </source>
</evidence>
<evidence type="ECO:0000256" key="16">
    <source>
        <dbReference type="PIRNR" id="PIRNR000345"/>
    </source>
</evidence>
<evidence type="ECO:0000256" key="11">
    <source>
        <dbReference type="ARBA" id="ARBA00023002"/>
    </source>
</evidence>
<evidence type="ECO:0000256" key="10">
    <source>
        <dbReference type="ARBA" id="ARBA00022989"/>
    </source>
</evidence>
<keyword evidence="3 16" id="KW-0813">Transport</keyword>
<evidence type="ECO:0000256" key="14">
    <source>
        <dbReference type="ARBA" id="ARBA00023136"/>
    </source>
</evidence>
<evidence type="ECO:0000256" key="13">
    <source>
        <dbReference type="ARBA" id="ARBA00023098"/>
    </source>
</evidence>
<evidence type="ECO:0000256" key="4">
    <source>
        <dbReference type="ARBA" id="ARBA00022516"/>
    </source>
</evidence>
<dbReference type="PANTHER" id="PTHR11351:SF31">
    <property type="entry name" value="DESATURASE 1, ISOFORM A-RELATED"/>
    <property type="match status" value="1"/>
</dbReference>
<keyword evidence="12 16" id="KW-0408">Iron</keyword>
<accession>A0A1Y2IM79</accession>
<evidence type="ECO:0000256" key="17">
    <source>
        <dbReference type="SAM" id="Phobius"/>
    </source>
</evidence>
<comment type="catalytic activity">
    <reaction evidence="16">
        <text>octadecanoyl-CoA + 2 Fe(II)-[cytochrome b5] + O2 + 2 H(+) = (9Z)-octadecenoyl-CoA + 2 Fe(III)-[cytochrome b5] + 2 H2O</text>
        <dbReference type="Rhea" id="RHEA:19721"/>
        <dbReference type="Rhea" id="RHEA-COMP:10438"/>
        <dbReference type="Rhea" id="RHEA-COMP:10439"/>
        <dbReference type="ChEBI" id="CHEBI:15377"/>
        <dbReference type="ChEBI" id="CHEBI:15378"/>
        <dbReference type="ChEBI" id="CHEBI:15379"/>
        <dbReference type="ChEBI" id="CHEBI:29033"/>
        <dbReference type="ChEBI" id="CHEBI:29034"/>
        <dbReference type="ChEBI" id="CHEBI:57387"/>
        <dbReference type="ChEBI" id="CHEBI:57394"/>
        <dbReference type="EC" id="1.14.19.1"/>
    </reaction>
</comment>
<keyword evidence="8 16" id="KW-0276">Fatty acid metabolism</keyword>
<evidence type="ECO:0000256" key="9">
    <source>
        <dbReference type="ARBA" id="ARBA00022982"/>
    </source>
</evidence>
<gene>
    <name evidence="19" type="ORF">PYCCODRAFT_1445465</name>
</gene>
<keyword evidence="15 16" id="KW-0275">Fatty acid biosynthesis</keyword>
<dbReference type="SMART" id="SM01117">
    <property type="entry name" value="Cyt-b5"/>
    <property type="match status" value="1"/>
</dbReference>
<dbReference type="GO" id="GO:0005789">
    <property type="term" value="C:endoplasmic reticulum membrane"/>
    <property type="evidence" value="ECO:0007669"/>
    <property type="project" value="TreeGrafter"/>
</dbReference>
<comment type="subcellular location">
    <subcellularLocation>
        <location evidence="1">Membrane</location>
        <topology evidence="1">Multi-pass membrane protein</topology>
    </subcellularLocation>
</comment>
<dbReference type="OrthoDB" id="10260134at2759"/>
<organism evidence="19 20">
    <name type="scientific">Trametes coccinea (strain BRFM310)</name>
    <name type="common">Pycnoporus coccineus</name>
    <dbReference type="NCBI Taxonomy" id="1353009"/>
    <lineage>
        <taxon>Eukaryota</taxon>
        <taxon>Fungi</taxon>
        <taxon>Dikarya</taxon>
        <taxon>Basidiomycota</taxon>
        <taxon>Agaricomycotina</taxon>
        <taxon>Agaricomycetes</taxon>
        <taxon>Polyporales</taxon>
        <taxon>Polyporaceae</taxon>
        <taxon>Trametes</taxon>
    </lineage>
</organism>
<keyword evidence="14 17" id="KW-0472">Membrane</keyword>
<dbReference type="InterPro" id="IPR001522">
    <property type="entry name" value="FADS-1_CS"/>
</dbReference>
<dbReference type="PIRSF" id="PIRSF000345">
    <property type="entry name" value="OLE1"/>
    <property type="match status" value="1"/>
</dbReference>
<dbReference type="InterPro" id="IPR001199">
    <property type="entry name" value="Cyt_B5-like_heme/steroid-bd"/>
</dbReference>
<dbReference type="EC" id="1.14.19.1" evidence="16"/>
<dbReference type="InterPro" id="IPR009160">
    <property type="entry name" value="Acyl-CoA_deSatase_haem/ster-bd"/>
</dbReference>
<dbReference type="PRINTS" id="PR00075">
    <property type="entry name" value="FACDDSATRASE"/>
</dbReference>
<dbReference type="Proteomes" id="UP000193067">
    <property type="component" value="Unassembled WGS sequence"/>
</dbReference>
<dbReference type="InterPro" id="IPR005804">
    <property type="entry name" value="FA_desaturase_dom"/>
</dbReference>
<evidence type="ECO:0000256" key="1">
    <source>
        <dbReference type="ARBA" id="ARBA00004141"/>
    </source>
</evidence>
<evidence type="ECO:0000313" key="20">
    <source>
        <dbReference type="Proteomes" id="UP000193067"/>
    </source>
</evidence>